<reference evidence="2 3" key="1">
    <citation type="journal article" date="2009" name="Stand. Genomic Sci.">
        <title>Complete genome sequence of Slackia heliotrinireducens type strain (RHS 1).</title>
        <authorList>
            <person name="Pukall R."/>
            <person name="Lapidus A."/>
            <person name="Nolan M."/>
            <person name="Copeland A."/>
            <person name="Glavina Del Rio T."/>
            <person name="Lucas S."/>
            <person name="Chen F."/>
            <person name="Tice H."/>
            <person name="Cheng J.F."/>
            <person name="Chertkov O."/>
            <person name="Bruce D."/>
            <person name="Goodwin L."/>
            <person name="Kuske C."/>
            <person name="Brettin T."/>
            <person name="Detter J.C."/>
            <person name="Han C."/>
            <person name="Pitluck S."/>
            <person name="Pati A."/>
            <person name="Mavrommatis K."/>
            <person name="Ivanova N."/>
            <person name="Ovchinnikova G."/>
            <person name="Chen A."/>
            <person name="Palaniappan K."/>
            <person name="Schneider S."/>
            <person name="Rohde M."/>
            <person name="Chain P."/>
            <person name="D'haeseleer P."/>
            <person name="Goker M."/>
            <person name="Bristow J."/>
            <person name="Eisen J.A."/>
            <person name="Markowitz V."/>
            <person name="Kyrpides N.C."/>
            <person name="Klenk H.P."/>
            <person name="Hugenholtz P."/>
        </authorList>
    </citation>
    <scope>NUCLEOTIDE SEQUENCE [LARGE SCALE GENOMIC DNA]</scope>
    <source>
        <strain evidence="3">ATCC 29202 / DSM 20476 / NCTC 11029 / RHS 1</strain>
    </source>
</reference>
<dbReference type="InterPro" id="IPR001130">
    <property type="entry name" value="TatD-like"/>
</dbReference>
<dbReference type="KEGG" id="shi:Shel_07460"/>
<keyword evidence="1" id="KW-0378">Hydrolase</keyword>
<protein>
    <submittedName>
        <fullName evidence="2">Mg-dependent DNase</fullName>
    </submittedName>
</protein>
<evidence type="ECO:0000313" key="3">
    <source>
        <dbReference type="Proteomes" id="UP000002026"/>
    </source>
</evidence>
<gene>
    <name evidence="2" type="ordered locus">Shel_07460</name>
</gene>
<dbReference type="GO" id="GO:0005829">
    <property type="term" value="C:cytosol"/>
    <property type="evidence" value="ECO:0007669"/>
    <property type="project" value="TreeGrafter"/>
</dbReference>
<dbReference type="eggNOG" id="COG0084">
    <property type="taxonomic scope" value="Bacteria"/>
</dbReference>
<dbReference type="STRING" id="471855.Shel_07460"/>
<dbReference type="Proteomes" id="UP000002026">
    <property type="component" value="Chromosome"/>
</dbReference>
<dbReference type="Gene3D" id="3.20.20.140">
    <property type="entry name" value="Metal-dependent hydrolases"/>
    <property type="match status" value="1"/>
</dbReference>
<sequence>MFRDALFYKKRRHDFRLVGSPTPVLEVPIADSHAHLQMISDPALSLARCAVHRVDFVVTVADPSERPEETYDGLDTWRAEALRILPEVFKATRSHLQNLPTGAVAPDEGGAPGDEALSFRCPCTTQVPEVRIACGLHPHNAKEWSPDLEQRLRSLLADPRTSVLGEVGLDYHYDLSPRDQQRDVFRRQVALAHECGLPLMLHIRDAHDDAFQILEEEGWPTAGVELHCCSIGAEELKPWLDRGAYAAFGGAITFKSSDAIRTSAVATPEDRLLLETDSPYMTPVPFRGQECGPEHTVFTAAHLAQLRGCEPGEGRAALLAATYRTTRELFDRTPTGWQQSNFAG</sequence>
<name>C7N4G8_SLAHD</name>
<accession>C7N4G8</accession>
<evidence type="ECO:0000256" key="1">
    <source>
        <dbReference type="ARBA" id="ARBA00022801"/>
    </source>
</evidence>
<proteinExistence type="predicted"/>
<dbReference type="InterPro" id="IPR018228">
    <property type="entry name" value="DNase_TatD-rel_CS"/>
</dbReference>
<dbReference type="EMBL" id="CP001684">
    <property type="protein sequence ID" value="ACV21803.1"/>
    <property type="molecule type" value="Genomic_DNA"/>
</dbReference>
<organism evidence="2 3">
    <name type="scientific">Slackia heliotrinireducens (strain ATCC 29202 / DSM 20476 / NCTC 11029 / RHS 1)</name>
    <name type="common">Peptococcus heliotrinreducens</name>
    <dbReference type="NCBI Taxonomy" id="471855"/>
    <lineage>
        <taxon>Bacteria</taxon>
        <taxon>Bacillati</taxon>
        <taxon>Actinomycetota</taxon>
        <taxon>Coriobacteriia</taxon>
        <taxon>Eggerthellales</taxon>
        <taxon>Eggerthellaceae</taxon>
        <taxon>Slackia</taxon>
    </lineage>
</organism>
<dbReference type="CDD" id="cd01310">
    <property type="entry name" value="TatD_DNAse"/>
    <property type="match status" value="1"/>
</dbReference>
<dbReference type="SUPFAM" id="SSF51556">
    <property type="entry name" value="Metallo-dependent hydrolases"/>
    <property type="match status" value="1"/>
</dbReference>
<dbReference type="GO" id="GO:0016788">
    <property type="term" value="F:hydrolase activity, acting on ester bonds"/>
    <property type="evidence" value="ECO:0007669"/>
    <property type="project" value="InterPro"/>
</dbReference>
<dbReference type="PROSITE" id="PS01090">
    <property type="entry name" value="TATD_2"/>
    <property type="match status" value="1"/>
</dbReference>
<evidence type="ECO:0000313" key="2">
    <source>
        <dbReference type="EMBL" id="ACV21803.1"/>
    </source>
</evidence>
<dbReference type="PANTHER" id="PTHR46124">
    <property type="entry name" value="D-AMINOACYL-TRNA DEACYLASE"/>
    <property type="match status" value="1"/>
</dbReference>
<dbReference type="PANTHER" id="PTHR46124:SF2">
    <property type="entry name" value="D-AMINOACYL-TRNA DEACYLASE"/>
    <property type="match status" value="1"/>
</dbReference>
<dbReference type="InterPro" id="IPR032466">
    <property type="entry name" value="Metal_Hydrolase"/>
</dbReference>
<dbReference type="PROSITE" id="PS01091">
    <property type="entry name" value="TATD_3"/>
    <property type="match status" value="1"/>
</dbReference>
<dbReference type="AlphaFoldDB" id="C7N4G8"/>
<keyword evidence="3" id="KW-1185">Reference proteome</keyword>
<dbReference type="HOGENOM" id="CLU_031506_4_3_11"/>
<dbReference type="Pfam" id="PF01026">
    <property type="entry name" value="TatD_DNase"/>
    <property type="match status" value="1"/>
</dbReference>